<evidence type="ECO:0000256" key="3">
    <source>
        <dbReference type="SAM" id="SignalP"/>
    </source>
</evidence>
<feature type="region of interest" description="Disordered" evidence="1">
    <location>
        <begin position="453"/>
        <end position="481"/>
    </location>
</feature>
<evidence type="ECO:0000313" key="5">
    <source>
        <dbReference type="Proteomes" id="UP000029964"/>
    </source>
</evidence>
<evidence type="ECO:0000256" key="1">
    <source>
        <dbReference type="SAM" id="MobiDB-lite"/>
    </source>
</evidence>
<evidence type="ECO:0000256" key="2">
    <source>
        <dbReference type="SAM" id="Phobius"/>
    </source>
</evidence>
<feature type="region of interest" description="Disordered" evidence="1">
    <location>
        <begin position="213"/>
        <end position="314"/>
    </location>
</feature>
<feature type="transmembrane region" description="Helical" evidence="2">
    <location>
        <begin position="75"/>
        <end position="96"/>
    </location>
</feature>
<feature type="chain" id="PRO_5001815660" evidence="3">
    <location>
        <begin position="25"/>
        <end position="531"/>
    </location>
</feature>
<feature type="compositionally biased region" description="Low complexity" evidence="1">
    <location>
        <begin position="267"/>
        <end position="278"/>
    </location>
</feature>
<dbReference type="Proteomes" id="UP000029964">
    <property type="component" value="Unassembled WGS sequence"/>
</dbReference>
<dbReference type="AlphaFoldDB" id="A0A086TAK5"/>
<dbReference type="EMBL" id="JPKY01000020">
    <property type="protein sequence ID" value="KFH46387.1"/>
    <property type="molecule type" value="Genomic_DNA"/>
</dbReference>
<proteinExistence type="predicted"/>
<organism evidence="4 5">
    <name type="scientific">Hapsidospora chrysogenum (strain ATCC 11550 / CBS 779.69 / DSM 880 / IAM 14645 / JCM 23072 / IMI 49137)</name>
    <name type="common">Acremonium chrysogenum</name>
    <dbReference type="NCBI Taxonomy" id="857340"/>
    <lineage>
        <taxon>Eukaryota</taxon>
        <taxon>Fungi</taxon>
        <taxon>Dikarya</taxon>
        <taxon>Ascomycota</taxon>
        <taxon>Pezizomycotina</taxon>
        <taxon>Sordariomycetes</taxon>
        <taxon>Hypocreomycetidae</taxon>
        <taxon>Hypocreales</taxon>
        <taxon>Bionectriaceae</taxon>
        <taxon>Hapsidospora</taxon>
    </lineage>
</organism>
<feature type="signal peptide" evidence="3">
    <location>
        <begin position="1"/>
        <end position="24"/>
    </location>
</feature>
<keyword evidence="2" id="KW-1133">Transmembrane helix</keyword>
<dbReference type="OrthoDB" id="4524805at2759"/>
<protein>
    <submittedName>
        <fullName evidence="4">Uncharacterized protein</fullName>
    </submittedName>
</protein>
<name>A0A086TAK5_HAPC1</name>
<evidence type="ECO:0000313" key="4">
    <source>
        <dbReference type="EMBL" id="KFH46387.1"/>
    </source>
</evidence>
<dbReference type="STRING" id="857340.A0A086TAK5"/>
<keyword evidence="2" id="KW-0472">Membrane</keyword>
<keyword evidence="5" id="KW-1185">Reference proteome</keyword>
<comment type="caution">
    <text evidence="4">The sequence shown here is derived from an EMBL/GenBank/DDBJ whole genome shotgun (WGS) entry which is preliminary data.</text>
</comment>
<dbReference type="HOGENOM" id="CLU_482351_0_0_1"/>
<keyword evidence="3" id="KW-0732">Signal</keyword>
<feature type="compositionally biased region" description="Polar residues" evidence="1">
    <location>
        <begin position="453"/>
        <end position="464"/>
    </location>
</feature>
<feature type="compositionally biased region" description="Low complexity" evidence="1">
    <location>
        <begin position="236"/>
        <end position="245"/>
    </location>
</feature>
<reference evidence="5" key="1">
    <citation type="journal article" date="2014" name="Genome Announc.">
        <title>Genome sequence and annotation of Acremonium chrysogenum, producer of the beta-lactam antibiotic cephalosporin C.</title>
        <authorList>
            <person name="Terfehr D."/>
            <person name="Dahlmann T.A."/>
            <person name="Specht T."/>
            <person name="Zadra I."/>
            <person name="Kuernsteiner H."/>
            <person name="Kueck U."/>
        </authorList>
    </citation>
    <scope>NUCLEOTIDE SEQUENCE [LARGE SCALE GENOMIC DNA]</scope>
    <source>
        <strain evidence="5">ATCC 11550 / CBS 779.69 / DSM 880 / IAM 14645 / JCM 23072 / IMI 49137</strain>
    </source>
</reference>
<feature type="region of interest" description="Disordered" evidence="1">
    <location>
        <begin position="366"/>
        <end position="414"/>
    </location>
</feature>
<gene>
    <name evidence="4" type="ORF">ACRE_027980</name>
</gene>
<accession>A0A086TAK5</accession>
<keyword evidence="2" id="KW-0812">Transmembrane</keyword>
<sequence length="531" mass="56327">MLARLPRPLLPLLLLLVTCPLTSSLAVVYAQAAPSSSHITKKDITYLGAGTPSPAEGPPVSADALRDFAYLPAQIGGIVGAYAVSLVLVAITLLSLAKKRREHLNAGSDEVDFEDPKGVVQLRLIVPDNAQGGVPNFSYPSPRKSLFGDEVNPAPYPPYIYPSPDSAESIRLPGVSPLVDQRVVEQDRAMAQQQLEEMYKHVMEHEEAKQRGVSFEPVVYPGSQASRPTSLEKVASKPQSTSSSSRKSKSKPASLNLSSAKEEKSSGSRTASLLSALRSPKKKSVKGISISSPIMTPQSATFPHHHHDTSSMGSIAPRHYAPPPPPPVPSDQGSIGVARTRASAAQDVSPESVQSIDERIGAQLDARQNGGVGGGGGRAVSQAITEPDPESAVSEHSQVPLVGLPSSPKPGATFPNLPTSPKPGATFQRPNAPSAVRTGGALPLRAYEPALTSPSATTQTTKQTVFERKGPLSPMSARTPGTAVPYSPYQPYTPCIPVTPSLVTKEDRKRMRKMVPKTPTLEMVKSSEDIW</sequence>